<comment type="caution">
    <text evidence="1">The sequence shown here is derived from an EMBL/GenBank/DDBJ whole genome shotgun (WGS) entry which is preliminary data.</text>
</comment>
<reference evidence="1" key="1">
    <citation type="submission" date="2020-09" db="EMBL/GenBank/DDBJ databases">
        <title>Comparative genome analyses of four rice-infecting Rhizoctonia solani isolates reveal extensive enrichment of homogalacturonan modification genes.</title>
        <authorList>
            <person name="Lee D.-Y."/>
            <person name="Jeon J."/>
            <person name="Kim K.-T."/>
            <person name="Cheong K."/>
            <person name="Song H."/>
            <person name="Choi G."/>
            <person name="Ko J."/>
            <person name="Opiyo S.O."/>
            <person name="Zuo S."/>
            <person name="Madhav S."/>
            <person name="Lee Y.-H."/>
            <person name="Wang G.-L."/>
        </authorList>
    </citation>
    <scope>NUCLEOTIDE SEQUENCE</scope>
    <source>
        <strain evidence="1">AG1-IA B2</strain>
    </source>
</reference>
<dbReference type="Proteomes" id="UP000614334">
    <property type="component" value="Unassembled WGS sequence"/>
</dbReference>
<protein>
    <submittedName>
        <fullName evidence="1">Uncharacterized protein</fullName>
    </submittedName>
</protein>
<name>A0A8H7IMC7_9AGAM</name>
<accession>A0A8H7IMC7</accession>
<evidence type="ECO:0000313" key="1">
    <source>
        <dbReference type="EMBL" id="KAF8761382.1"/>
    </source>
</evidence>
<dbReference type="AlphaFoldDB" id="A0A8H7IMC7"/>
<sequence length="165" mass="18659">MSNYTWYVFVDDLSLWLQTNLKDGHQPDWNEFLNVVRPAKALLSDRAHNAVEKFGEVALSVQDHWNFVNDENRMTPRASEHNTCLANGVLYIFVRTDDPAAQERCHEGRYRCLCPINALRRVYPRWKHFCTMTTIGTLGRESPLAIAGATAVASAIAGGMYLATN</sequence>
<proteinExistence type="predicted"/>
<dbReference type="EMBL" id="JACYCF010000001">
    <property type="protein sequence ID" value="KAF8761382.1"/>
    <property type="molecule type" value="Genomic_DNA"/>
</dbReference>
<gene>
    <name evidence="1" type="ORF">RHS01_00072</name>
</gene>
<organism evidence="1 2">
    <name type="scientific">Rhizoctonia solani</name>
    <dbReference type="NCBI Taxonomy" id="456999"/>
    <lineage>
        <taxon>Eukaryota</taxon>
        <taxon>Fungi</taxon>
        <taxon>Dikarya</taxon>
        <taxon>Basidiomycota</taxon>
        <taxon>Agaricomycotina</taxon>
        <taxon>Agaricomycetes</taxon>
        <taxon>Cantharellales</taxon>
        <taxon>Ceratobasidiaceae</taxon>
        <taxon>Rhizoctonia</taxon>
    </lineage>
</organism>
<evidence type="ECO:0000313" key="2">
    <source>
        <dbReference type="Proteomes" id="UP000614334"/>
    </source>
</evidence>